<dbReference type="SUPFAM" id="SSF81321">
    <property type="entry name" value="Family A G protein-coupled receptor-like"/>
    <property type="match status" value="1"/>
</dbReference>
<feature type="transmembrane region" description="Helical" evidence="5">
    <location>
        <begin position="309"/>
        <end position="331"/>
    </location>
</feature>
<reference evidence="7 8" key="1">
    <citation type="journal article" date="2013" name="Proc. Natl. Acad. Sci. U.S.A.">
        <title>Genome of an arbuscular mycorrhizal fungus provides insight into the oldest plant symbiosis.</title>
        <authorList>
            <person name="Tisserant E."/>
            <person name="Malbreil M."/>
            <person name="Kuo A."/>
            <person name="Kohler A."/>
            <person name="Symeonidi A."/>
            <person name="Balestrini R."/>
            <person name="Charron P."/>
            <person name="Duensing N."/>
            <person name="Frei Dit Frey N."/>
            <person name="Gianinazzi-Pearson V."/>
            <person name="Gilbert L.B."/>
            <person name="Handa Y."/>
            <person name="Herr J.R."/>
            <person name="Hijri M."/>
            <person name="Koul R."/>
            <person name="Kawaguchi M."/>
            <person name="Krajinski F."/>
            <person name="Lammers P.J."/>
            <person name="Masclaux F.G."/>
            <person name="Murat C."/>
            <person name="Morin E."/>
            <person name="Ndikumana S."/>
            <person name="Pagni M."/>
            <person name="Petitpierre D."/>
            <person name="Requena N."/>
            <person name="Rosikiewicz P."/>
            <person name="Riley R."/>
            <person name="Saito K."/>
            <person name="San Clemente H."/>
            <person name="Shapiro H."/>
            <person name="van Tuinen D."/>
            <person name="Becard G."/>
            <person name="Bonfante P."/>
            <person name="Paszkowski U."/>
            <person name="Shachar-Hill Y.Y."/>
            <person name="Tuskan G.A."/>
            <person name="Young P.W."/>
            <person name="Sanders I.R."/>
            <person name="Henrissat B."/>
            <person name="Rensing S.A."/>
            <person name="Grigoriev I.V."/>
            <person name="Corradi N."/>
            <person name="Roux C."/>
            <person name="Martin F."/>
        </authorList>
    </citation>
    <scope>NUCLEOTIDE SEQUENCE [LARGE SCALE GENOMIC DNA]</scope>
    <source>
        <strain evidence="7 8">DAOM 197198</strain>
    </source>
</reference>
<dbReference type="Gene3D" id="1.20.1070.10">
    <property type="entry name" value="Rhodopsin 7-helix transmembrane proteins"/>
    <property type="match status" value="1"/>
</dbReference>
<dbReference type="PROSITE" id="PS50262">
    <property type="entry name" value="G_PROTEIN_RECEP_F1_2"/>
    <property type="match status" value="1"/>
</dbReference>
<keyword evidence="2 5" id="KW-0812">Transmembrane</keyword>
<sequence>MNMIKPSSIKFFIKYRFISIIIILLLLTEVNLAIDNRLDSPKNIYNFHLVVDFSLTMIVFGLIGCVYVFYRIYKQWIYSKRKLAIIYRLPFYTACTDFLINCNFFVNMLHTAIYAQVWDDTPCKIIGALNWAFLTINLCFYAVIAVITYLRICREINFNYGKYDYKLWLIVIAGSIIIQLINLQNNGKREYWCAAKSGQINSAIILFSTITIVLTIILFCYISILKKIHKTINFLRLSLPSNQDDRSNNRNESNANNDRIDGISALERYSEIEKRATKKILSYITMFILQWIPMSISQGARLVLNEEPWVYIMGTIGRSFGGIGNVIQFIINEGFIPKSYNNDELLENSRSNINNNNENKIVIISEGGK</sequence>
<organism evidence="7 8">
    <name type="scientific">Rhizophagus irregularis (strain DAOM 181602 / DAOM 197198 / MUCL 43194)</name>
    <name type="common">Arbuscular mycorrhizal fungus</name>
    <name type="synonym">Glomus intraradices</name>
    <dbReference type="NCBI Taxonomy" id="747089"/>
    <lineage>
        <taxon>Eukaryota</taxon>
        <taxon>Fungi</taxon>
        <taxon>Fungi incertae sedis</taxon>
        <taxon>Mucoromycota</taxon>
        <taxon>Glomeromycotina</taxon>
        <taxon>Glomeromycetes</taxon>
        <taxon>Glomerales</taxon>
        <taxon>Glomeraceae</taxon>
        <taxon>Rhizophagus</taxon>
    </lineage>
</organism>
<comment type="subcellular location">
    <subcellularLocation>
        <location evidence="1">Membrane</location>
        <topology evidence="1">Multi-pass membrane protein</topology>
    </subcellularLocation>
</comment>
<name>A0A2P4QZU4_RHIID</name>
<dbReference type="AlphaFoldDB" id="A0A2P4QZU4"/>
<keyword evidence="3 5" id="KW-1133">Transmembrane helix</keyword>
<feature type="transmembrane region" description="Helical" evidence="5">
    <location>
        <begin position="129"/>
        <end position="153"/>
    </location>
</feature>
<feature type="transmembrane region" description="Helical" evidence="5">
    <location>
        <begin position="165"/>
        <end position="183"/>
    </location>
</feature>
<evidence type="ECO:0000256" key="4">
    <source>
        <dbReference type="ARBA" id="ARBA00023136"/>
    </source>
</evidence>
<evidence type="ECO:0000313" key="8">
    <source>
        <dbReference type="Proteomes" id="UP000018888"/>
    </source>
</evidence>
<feature type="transmembrane region" description="Helical" evidence="5">
    <location>
        <begin position="49"/>
        <end position="70"/>
    </location>
</feature>
<dbReference type="VEuPathDB" id="FungiDB:RhiirFUN_012692"/>
<feature type="transmembrane region" description="Helical" evidence="5">
    <location>
        <begin position="91"/>
        <end position="117"/>
    </location>
</feature>
<dbReference type="InterPro" id="IPR017452">
    <property type="entry name" value="GPCR_Rhodpsn_7TM"/>
</dbReference>
<evidence type="ECO:0000256" key="5">
    <source>
        <dbReference type="SAM" id="Phobius"/>
    </source>
</evidence>
<protein>
    <recommendedName>
        <fullName evidence="6">G-protein coupled receptors family 1 profile domain-containing protein</fullName>
    </recommendedName>
</protein>
<dbReference type="PANTHER" id="PTHR23112:SF0">
    <property type="entry name" value="TRANSMEMBRANE PROTEIN 116"/>
    <property type="match status" value="1"/>
</dbReference>
<dbReference type="CDD" id="cd00637">
    <property type="entry name" value="7tm_classA_rhodopsin-like"/>
    <property type="match status" value="1"/>
</dbReference>
<gene>
    <name evidence="7" type="ORF">GLOIN_2v1490005</name>
</gene>
<dbReference type="Proteomes" id="UP000018888">
    <property type="component" value="Unassembled WGS sequence"/>
</dbReference>
<dbReference type="PANTHER" id="PTHR23112">
    <property type="entry name" value="G PROTEIN-COUPLED RECEPTOR 157-RELATED"/>
    <property type="match status" value="1"/>
</dbReference>
<proteinExistence type="predicted"/>
<reference evidence="7 8" key="2">
    <citation type="journal article" date="2018" name="New Phytol.">
        <title>High intraspecific genome diversity in the model arbuscular mycorrhizal symbiont Rhizophagus irregularis.</title>
        <authorList>
            <person name="Chen E.C.H."/>
            <person name="Morin E."/>
            <person name="Beaudet D."/>
            <person name="Noel J."/>
            <person name="Yildirir G."/>
            <person name="Ndikumana S."/>
            <person name="Charron P."/>
            <person name="St-Onge C."/>
            <person name="Giorgi J."/>
            <person name="Kruger M."/>
            <person name="Marton T."/>
            <person name="Ropars J."/>
            <person name="Grigoriev I.V."/>
            <person name="Hainaut M."/>
            <person name="Henrissat B."/>
            <person name="Roux C."/>
            <person name="Martin F."/>
            <person name="Corradi N."/>
        </authorList>
    </citation>
    <scope>NUCLEOTIDE SEQUENCE [LARGE SCALE GENOMIC DNA]</scope>
    <source>
        <strain evidence="7 8">DAOM 197198</strain>
    </source>
</reference>
<keyword evidence="4 5" id="KW-0472">Membrane</keyword>
<feature type="transmembrane region" description="Helical" evidence="5">
    <location>
        <begin position="203"/>
        <end position="224"/>
    </location>
</feature>
<feature type="transmembrane region" description="Helical" evidence="5">
    <location>
        <begin position="280"/>
        <end position="297"/>
    </location>
</feature>
<evidence type="ECO:0000313" key="7">
    <source>
        <dbReference type="EMBL" id="POG83173.1"/>
    </source>
</evidence>
<evidence type="ECO:0000256" key="3">
    <source>
        <dbReference type="ARBA" id="ARBA00022989"/>
    </source>
</evidence>
<keyword evidence="8" id="KW-1185">Reference proteome</keyword>
<dbReference type="GO" id="GO:0005886">
    <property type="term" value="C:plasma membrane"/>
    <property type="evidence" value="ECO:0007669"/>
    <property type="project" value="TreeGrafter"/>
</dbReference>
<evidence type="ECO:0000256" key="1">
    <source>
        <dbReference type="ARBA" id="ARBA00004141"/>
    </source>
</evidence>
<comment type="caution">
    <text evidence="7">The sequence shown here is derived from an EMBL/GenBank/DDBJ whole genome shotgun (WGS) entry which is preliminary data.</text>
</comment>
<dbReference type="GO" id="GO:0004930">
    <property type="term" value="F:G protein-coupled receptor activity"/>
    <property type="evidence" value="ECO:0007669"/>
    <property type="project" value="TreeGrafter"/>
</dbReference>
<evidence type="ECO:0000259" key="6">
    <source>
        <dbReference type="PROSITE" id="PS50262"/>
    </source>
</evidence>
<dbReference type="EMBL" id="AUPC02000001">
    <property type="protein sequence ID" value="POG83173.1"/>
    <property type="molecule type" value="Genomic_DNA"/>
</dbReference>
<accession>A0A2P4QZU4</accession>
<evidence type="ECO:0000256" key="2">
    <source>
        <dbReference type="ARBA" id="ARBA00022692"/>
    </source>
</evidence>
<feature type="domain" description="G-protein coupled receptors family 1 profile" evidence="6">
    <location>
        <begin position="18"/>
        <end position="296"/>
    </location>
</feature>
<dbReference type="GO" id="GO:0007189">
    <property type="term" value="P:adenylate cyclase-activating G protein-coupled receptor signaling pathway"/>
    <property type="evidence" value="ECO:0007669"/>
    <property type="project" value="TreeGrafter"/>
</dbReference>